<reference evidence="8" key="1">
    <citation type="journal article" date="2019" name="Int. J. Syst. Evol. Microbiol.">
        <title>The Global Catalogue of Microorganisms (GCM) 10K type strain sequencing project: providing services to taxonomists for standard genome sequencing and annotation.</title>
        <authorList>
            <consortium name="The Broad Institute Genomics Platform"/>
            <consortium name="The Broad Institute Genome Sequencing Center for Infectious Disease"/>
            <person name="Wu L."/>
            <person name="Ma J."/>
        </authorList>
    </citation>
    <scope>NUCLEOTIDE SEQUENCE [LARGE SCALE GENOMIC DNA]</scope>
    <source>
        <strain evidence="8">JCM 3369</strain>
    </source>
</reference>
<sequence>MTQPKTQPKTQPTPHPTPSVDPLTPTGLDGDRLARRNAVLLALAQSIGGATASIIIATGPLVGTMMLHGSKSLATLPVSAMVLGTAIGTLPAGAISRRLGRRVGFMGAAVLSACGGLLAAFAIFQSLFWLFALACMFSGFAAAFVQQYRFAAADTASEGFRPKAISWVMAGGVLAGVVGPQTVIWSKDLFSPILFAGTYVAQAGLALIALALVSALRIPRPAAVVAGATGRPLAQIMAQPRFIVAAACGITSYALMSLVMTATPLAMIGCGLTETDAALGIQWHVLAMFGPSFFTGNLITRFGKERIVAIGLALLAACSMVALAGVELAHFWTALILLGLGWNFGFIGATAMLTDAYRPEERNMVQAVNDFLVFGVVASASFLSGQLLEHFGWTTVNVIVFPFVALSLGLLGWLVFQGRKGQLS</sequence>
<feature type="transmembrane region" description="Helical" evidence="5">
    <location>
        <begin position="332"/>
        <end position="353"/>
    </location>
</feature>
<organism evidence="7 8">
    <name type="scientific">Roseibium aestuarii</name>
    <dbReference type="NCBI Taxonomy" id="2600299"/>
    <lineage>
        <taxon>Bacteria</taxon>
        <taxon>Pseudomonadati</taxon>
        <taxon>Pseudomonadota</taxon>
        <taxon>Alphaproteobacteria</taxon>
        <taxon>Hyphomicrobiales</taxon>
        <taxon>Stappiaceae</taxon>
        <taxon>Roseibium</taxon>
    </lineage>
</organism>
<comment type="caution">
    <text evidence="7">The sequence shown here is derived from an EMBL/GenBank/DDBJ whole genome shotgun (WGS) entry which is preliminary data.</text>
</comment>
<feature type="transmembrane region" description="Helical" evidence="5">
    <location>
        <begin position="365"/>
        <end position="385"/>
    </location>
</feature>
<feature type="transmembrane region" description="Helical" evidence="5">
    <location>
        <begin position="281"/>
        <end position="300"/>
    </location>
</feature>
<dbReference type="Pfam" id="PF07690">
    <property type="entry name" value="MFS_1"/>
    <property type="match status" value="1"/>
</dbReference>
<dbReference type="InterPro" id="IPR020846">
    <property type="entry name" value="MFS_dom"/>
</dbReference>
<dbReference type="InterPro" id="IPR011701">
    <property type="entry name" value="MFS"/>
</dbReference>
<keyword evidence="2 5" id="KW-1133">Transmembrane helix</keyword>
<dbReference type="EMBL" id="JBHUFA010000001">
    <property type="protein sequence ID" value="MFD1694639.1"/>
    <property type="molecule type" value="Genomic_DNA"/>
</dbReference>
<dbReference type="PANTHER" id="PTHR23534:SF1">
    <property type="entry name" value="MAJOR FACILITATOR SUPERFAMILY PROTEIN"/>
    <property type="match status" value="1"/>
</dbReference>
<accession>A0ABW4JTM4</accession>
<dbReference type="PROSITE" id="PS50850">
    <property type="entry name" value="MFS"/>
    <property type="match status" value="1"/>
</dbReference>
<gene>
    <name evidence="7" type="ORF">ACFSC7_03870</name>
</gene>
<keyword evidence="1 5" id="KW-0812">Transmembrane</keyword>
<dbReference type="InterPro" id="IPR036259">
    <property type="entry name" value="MFS_trans_sf"/>
</dbReference>
<feature type="transmembrane region" description="Helical" evidence="5">
    <location>
        <begin position="74"/>
        <end position="96"/>
    </location>
</feature>
<evidence type="ECO:0000256" key="5">
    <source>
        <dbReference type="SAM" id="Phobius"/>
    </source>
</evidence>
<feature type="domain" description="Major facilitator superfamily (MFS) profile" evidence="6">
    <location>
        <begin position="241"/>
        <end position="424"/>
    </location>
</feature>
<dbReference type="Proteomes" id="UP001597327">
    <property type="component" value="Unassembled WGS sequence"/>
</dbReference>
<feature type="transmembrane region" description="Helical" evidence="5">
    <location>
        <begin position="190"/>
        <end position="213"/>
    </location>
</feature>
<evidence type="ECO:0000313" key="8">
    <source>
        <dbReference type="Proteomes" id="UP001597327"/>
    </source>
</evidence>
<feature type="compositionally biased region" description="Low complexity" evidence="4">
    <location>
        <begin position="1"/>
        <end position="10"/>
    </location>
</feature>
<feature type="transmembrane region" description="Helical" evidence="5">
    <location>
        <begin position="242"/>
        <end position="269"/>
    </location>
</feature>
<feature type="region of interest" description="Disordered" evidence="4">
    <location>
        <begin position="1"/>
        <end position="28"/>
    </location>
</feature>
<evidence type="ECO:0000313" key="7">
    <source>
        <dbReference type="EMBL" id="MFD1694639.1"/>
    </source>
</evidence>
<dbReference type="PANTHER" id="PTHR23534">
    <property type="entry name" value="MFS PERMEASE"/>
    <property type="match status" value="1"/>
</dbReference>
<proteinExistence type="predicted"/>
<evidence type="ECO:0000259" key="6">
    <source>
        <dbReference type="PROSITE" id="PS50850"/>
    </source>
</evidence>
<feature type="transmembrane region" description="Helical" evidence="5">
    <location>
        <begin position="307"/>
        <end position="326"/>
    </location>
</feature>
<feature type="transmembrane region" description="Helical" evidence="5">
    <location>
        <begin position="391"/>
        <end position="416"/>
    </location>
</feature>
<dbReference type="RefSeq" id="WP_149891531.1">
    <property type="nucleotide sequence ID" value="NZ_JBHUFA010000001.1"/>
</dbReference>
<dbReference type="Gene3D" id="1.20.1250.20">
    <property type="entry name" value="MFS general substrate transporter like domains"/>
    <property type="match status" value="1"/>
</dbReference>
<evidence type="ECO:0000256" key="2">
    <source>
        <dbReference type="ARBA" id="ARBA00022989"/>
    </source>
</evidence>
<name>A0ABW4JTM4_9HYPH</name>
<feature type="transmembrane region" description="Helical" evidence="5">
    <location>
        <begin position="165"/>
        <end position="184"/>
    </location>
</feature>
<feature type="transmembrane region" description="Helical" evidence="5">
    <location>
        <begin position="38"/>
        <end position="62"/>
    </location>
</feature>
<feature type="transmembrane region" description="Helical" evidence="5">
    <location>
        <begin position="127"/>
        <end position="145"/>
    </location>
</feature>
<evidence type="ECO:0000256" key="3">
    <source>
        <dbReference type="ARBA" id="ARBA00023136"/>
    </source>
</evidence>
<keyword evidence="8" id="KW-1185">Reference proteome</keyword>
<keyword evidence="3 5" id="KW-0472">Membrane</keyword>
<dbReference type="SUPFAM" id="SSF103473">
    <property type="entry name" value="MFS general substrate transporter"/>
    <property type="match status" value="1"/>
</dbReference>
<evidence type="ECO:0000256" key="4">
    <source>
        <dbReference type="SAM" id="MobiDB-lite"/>
    </source>
</evidence>
<evidence type="ECO:0000256" key="1">
    <source>
        <dbReference type="ARBA" id="ARBA00022692"/>
    </source>
</evidence>
<protein>
    <submittedName>
        <fullName evidence="7">MFS transporter</fullName>
    </submittedName>
</protein>
<feature type="transmembrane region" description="Helical" evidence="5">
    <location>
        <begin position="103"/>
        <end position="121"/>
    </location>
</feature>